<dbReference type="EMBL" id="BNEC01000003">
    <property type="protein sequence ID" value="GHI66844.1"/>
    <property type="molecule type" value="Genomic_DNA"/>
</dbReference>
<gene>
    <name evidence="2" type="ORF">Snoj_07620</name>
</gene>
<dbReference type="Pfam" id="PF08445">
    <property type="entry name" value="FR47"/>
    <property type="match status" value="1"/>
</dbReference>
<evidence type="ECO:0000313" key="3">
    <source>
        <dbReference type="Proteomes" id="UP000613974"/>
    </source>
</evidence>
<dbReference type="Gene3D" id="3.40.630.30">
    <property type="match status" value="1"/>
</dbReference>
<organism evidence="2 3">
    <name type="scientific">Streptomyces nojiriensis</name>
    <dbReference type="NCBI Taxonomy" id="66374"/>
    <lineage>
        <taxon>Bacteria</taxon>
        <taxon>Bacillati</taxon>
        <taxon>Actinomycetota</taxon>
        <taxon>Actinomycetes</taxon>
        <taxon>Kitasatosporales</taxon>
        <taxon>Streptomycetaceae</taxon>
        <taxon>Streptomyces</taxon>
    </lineage>
</organism>
<dbReference type="InterPro" id="IPR013653">
    <property type="entry name" value="GCN5-like_dom"/>
</dbReference>
<dbReference type="PROSITE" id="PS51186">
    <property type="entry name" value="GNAT"/>
    <property type="match status" value="1"/>
</dbReference>
<protein>
    <submittedName>
        <fullName evidence="2">N-acetyltransferase</fullName>
    </submittedName>
</protein>
<keyword evidence="3" id="KW-1185">Reference proteome</keyword>
<evidence type="ECO:0000259" key="1">
    <source>
        <dbReference type="PROSITE" id="PS51186"/>
    </source>
</evidence>
<reference evidence="3" key="1">
    <citation type="submission" date="2023-07" db="EMBL/GenBank/DDBJ databases">
        <title>Whole genome shotgun sequence of Streptomyces nojiriensis NBRC 13794.</title>
        <authorList>
            <person name="Komaki H."/>
            <person name="Tamura T."/>
        </authorList>
    </citation>
    <scope>NUCLEOTIDE SEQUENCE [LARGE SCALE GENOMIC DNA]</scope>
    <source>
        <strain evidence="3">NBRC 13794</strain>
    </source>
</reference>
<dbReference type="InterPro" id="IPR016181">
    <property type="entry name" value="Acyl_CoA_acyltransferase"/>
</dbReference>
<name>A0ABQ3SFG9_9ACTN</name>
<comment type="caution">
    <text evidence="2">The sequence shown here is derived from an EMBL/GenBank/DDBJ whole genome shotgun (WGS) entry which is preliminary data.</text>
</comment>
<feature type="domain" description="N-acetyltransferase" evidence="1">
    <location>
        <begin position="168"/>
        <end position="303"/>
    </location>
</feature>
<dbReference type="SUPFAM" id="SSF55729">
    <property type="entry name" value="Acyl-CoA N-acyltransferases (Nat)"/>
    <property type="match status" value="1"/>
</dbReference>
<dbReference type="Proteomes" id="UP000613974">
    <property type="component" value="Unassembled WGS sequence"/>
</dbReference>
<evidence type="ECO:0000313" key="2">
    <source>
        <dbReference type="EMBL" id="GHI66844.1"/>
    </source>
</evidence>
<proteinExistence type="predicted"/>
<dbReference type="InterPro" id="IPR000182">
    <property type="entry name" value="GNAT_dom"/>
</dbReference>
<accession>A0ABQ3SFG9</accession>
<sequence>MVAGVAAGVRNPGAAGPRAAPGWGMTWTFSTDLTAYLAAAGPAAAARPVSNTLLLTTADGLRRRGPGAYGDGTPFFGWWTGADGAVAGGLLCTPPFPAVLGVLPGEAVRALGAALAGEPLLAGAHGFNARRPDAEALAEAWGRPTRISEELRLYRLAGLLAPDPAPAGRARPATGADLPLLLEWTTAFRAEAGIPGSPSEDVLRDRISYGGIRLWEHAGTPVSLAGFSRPIGPASRVGPVYTPPAHRGRGYAAGVTHAVSEAAYAAGATEVLLFTDLANPTSNGVYLRLGYTPVEDRAEIVPA</sequence>